<evidence type="ECO:0000313" key="2">
    <source>
        <dbReference type="Proteomes" id="UP000606974"/>
    </source>
</evidence>
<organism evidence="1 2">
    <name type="scientific">Endocarpon pusillum</name>
    <dbReference type="NCBI Taxonomy" id="364733"/>
    <lineage>
        <taxon>Eukaryota</taxon>
        <taxon>Fungi</taxon>
        <taxon>Dikarya</taxon>
        <taxon>Ascomycota</taxon>
        <taxon>Pezizomycotina</taxon>
        <taxon>Eurotiomycetes</taxon>
        <taxon>Chaetothyriomycetidae</taxon>
        <taxon>Verrucariales</taxon>
        <taxon>Verrucariaceae</taxon>
        <taxon>Endocarpon</taxon>
    </lineage>
</organism>
<reference evidence="1" key="1">
    <citation type="submission" date="2020-02" db="EMBL/GenBank/DDBJ databases">
        <authorList>
            <person name="Palmer J.M."/>
        </authorList>
    </citation>
    <scope>NUCLEOTIDE SEQUENCE</scope>
    <source>
        <strain evidence="1">EPUS1.4</strain>
        <tissue evidence="1">Thallus</tissue>
    </source>
</reference>
<comment type="caution">
    <text evidence="1">The sequence shown here is derived from an EMBL/GenBank/DDBJ whole genome shotgun (WGS) entry which is preliminary data.</text>
</comment>
<gene>
    <name evidence="1" type="ORF">GJ744_003628</name>
</gene>
<sequence length="128" mass="14238">MSKQGDFGKAGFRTEQFDVGSCVYFIHTGDDPDFSKDADGEYASCSIGGFLIFNTLLQKCGNMEYTSIADLKTEVVSKVEEMEHLESGKDSRITEKTTWNAANLILMEILDPPLSASYPKVHSLNHYL</sequence>
<evidence type="ECO:0000313" key="1">
    <source>
        <dbReference type="EMBL" id="KAF7503555.1"/>
    </source>
</evidence>
<protein>
    <submittedName>
        <fullName evidence="1">Uncharacterized protein</fullName>
    </submittedName>
</protein>
<keyword evidence="2" id="KW-1185">Reference proteome</keyword>
<name>A0A8H7AE49_9EURO</name>
<accession>A0A8H7AE49</accession>
<proteinExistence type="predicted"/>
<dbReference type="EMBL" id="JAACFV010000172">
    <property type="protein sequence ID" value="KAF7503555.1"/>
    <property type="molecule type" value="Genomic_DNA"/>
</dbReference>
<dbReference type="Proteomes" id="UP000606974">
    <property type="component" value="Unassembled WGS sequence"/>
</dbReference>
<dbReference type="AlphaFoldDB" id="A0A8H7AE49"/>